<evidence type="ECO:0000256" key="3">
    <source>
        <dbReference type="ARBA" id="ARBA00014028"/>
    </source>
</evidence>
<dbReference type="PANTHER" id="PTHR41164:SF1">
    <property type="entry name" value="CURLI PRODUCTION ASSEMBLY_TRANSPORT COMPONENT CSGG"/>
    <property type="match status" value="1"/>
</dbReference>
<evidence type="ECO:0000256" key="6">
    <source>
        <dbReference type="ARBA" id="ARBA00023136"/>
    </source>
</evidence>
<dbReference type="AlphaFoldDB" id="A0A244CU03"/>
<keyword evidence="4" id="KW-1003">Cell membrane</keyword>
<dbReference type="PROSITE" id="PS51123">
    <property type="entry name" value="OMPA_2"/>
    <property type="match status" value="1"/>
</dbReference>
<gene>
    <name evidence="12" type="ORF">B1199_02060</name>
</gene>
<evidence type="ECO:0000256" key="9">
    <source>
        <dbReference type="PROSITE-ProRule" id="PRU00473"/>
    </source>
</evidence>
<protein>
    <recommendedName>
        <fullName evidence="3">Curli production assembly/transport component CsgG</fullName>
    </recommendedName>
</protein>
<keyword evidence="7" id="KW-0564">Palmitate</keyword>
<accession>A0A244CU03</accession>
<keyword evidence="13" id="KW-1185">Reference proteome</keyword>
<dbReference type="Pfam" id="PF03783">
    <property type="entry name" value="CsgG"/>
    <property type="match status" value="1"/>
</dbReference>
<proteinExistence type="inferred from homology"/>
<evidence type="ECO:0000259" key="11">
    <source>
        <dbReference type="PROSITE" id="PS51123"/>
    </source>
</evidence>
<feature type="domain" description="OmpA-like" evidence="11">
    <location>
        <begin position="289"/>
        <end position="406"/>
    </location>
</feature>
<dbReference type="EMBL" id="MWPV01000001">
    <property type="protein sequence ID" value="OUL59087.1"/>
    <property type="molecule type" value="Genomic_DNA"/>
</dbReference>
<comment type="function">
    <text evidence="1">May be involved in the biogenesis of curli organelles.</text>
</comment>
<dbReference type="InterPro" id="IPR006665">
    <property type="entry name" value="OmpA-like"/>
</dbReference>
<dbReference type="PANTHER" id="PTHR41164">
    <property type="entry name" value="CURLI PRODUCTION ASSEMBLY/TRANSPORT COMPONENT CSGG"/>
    <property type="match status" value="1"/>
</dbReference>
<dbReference type="CDD" id="cd07185">
    <property type="entry name" value="OmpA_C-like"/>
    <property type="match status" value="1"/>
</dbReference>
<evidence type="ECO:0000256" key="7">
    <source>
        <dbReference type="ARBA" id="ARBA00023139"/>
    </source>
</evidence>
<dbReference type="GO" id="GO:0030288">
    <property type="term" value="C:outer membrane-bounded periplasmic space"/>
    <property type="evidence" value="ECO:0007669"/>
    <property type="project" value="InterPro"/>
</dbReference>
<evidence type="ECO:0000256" key="4">
    <source>
        <dbReference type="ARBA" id="ARBA00022475"/>
    </source>
</evidence>
<organism evidence="12 13">
    <name type="scientific">Pseudoalteromonas ulvae</name>
    <dbReference type="NCBI Taxonomy" id="107327"/>
    <lineage>
        <taxon>Bacteria</taxon>
        <taxon>Pseudomonadati</taxon>
        <taxon>Pseudomonadota</taxon>
        <taxon>Gammaproteobacteria</taxon>
        <taxon>Alteromonadales</taxon>
        <taxon>Pseudoalteromonadaceae</taxon>
        <taxon>Pseudoalteromonas</taxon>
    </lineage>
</organism>
<evidence type="ECO:0000256" key="1">
    <source>
        <dbReference type="ARBA" id="ARBA00003989"/>
    </source>
</evidence>
<dbReference type="OrthoDB" id="1110708at2"/>
<dbReference type="InterPro" id="IPR005534">
    <property type="entry name" value="Curli_assmbl/transp-comp_CsgG"/>
</dbReference>
<dbReference type="SUPFAM" id="SSF103088">
    <property type="entry name" value="OmpA-like"/>
    <property type="match status" value="1"/>
</dbReference>
<feature type="signal peptide" evidence="10">
    <location>
        <begin position="1"/>
        <end position="20"/>
    </location>
</feature>
<keyword evidence="5 10" id="KW-0732">Signal</keyword>
<dbReference type="Proteomes" id="UP000194841">
    <property type="component" value="Unassembled WGS sequence"/>
</dbReference>
<dbReference type="Gene3D" id="3.40.50.10610">
    <property type="entry name" value="ABC-type transport auxiliary lipoprotein component"/>
    <property type="match status" value="1"/>
</dbReference>
<evidence type="ECO:0000313" key="13">
    <source>
        <dbReference type="Proteomes" id="UP000194841"/>
    </source>
</evidence>
<comment type="similarity">
    <text evidence="2">Belongs to the CsgG family.</text>
</comment>
<dbReference type="Pfam" id="PF00691">
    <property type="entry name" value="OmpA"/>
    <property type="match status" value="1"/>
</dbReference>
<name>A0A244CU03_PSEDV</name>
<evidence type="ECO:0000256" key="8">
    <source>
        <dbReference type="ARBA" id="ARBA00023288"/>
    </source>
</evidence>
<keyword evidence="8" id="KW-0449">Lipoprotein</keyword>
<sequence length="411" mass="45254">MKQSFLLALVVILSGCSVMNKTLPPDLEIAQALEQTDTFNELKNLPSPAGSVAVSVYSFRDQTGQYKPQANVSSFSTAVTQGANSILVQALHESDWFTPVEREGLQNILTERKIVRASLKDKEDETTQLPPLTTAKIILEGGIISYDSNVKTGGLGMEYFGIGASELYREDVISIYLRAVDVRTGQILLSVATTKKVLSQEIRAGFFRYVSYKRLAEAEAGYSENEPMHICVKQAIEKALSTLVIKGIDKGIWTTQEQNKRALEQAKAKQAAAIKQQQALKAQQMAAVSGQAVTQLSFAVQFRTGTAQVESVYVDQLNSIIDLLNSDSRLSVQLYGYADQRGHSDDNSALSLSRSKNIAQYMLQNGIAMERIAIAGLGEEQAMFQSDDPEGLFFDRRVIIKVNDHLQKKSL</sequence>
<reference evidence="12 13" key="1">
    <citation type="submission" date="2017-02" db="EMBL/GenBank/DDBJ databases">
        <title>Pseudoalteromonas ulvae TC14 Genome.</title>
        <authorList>
            <person name="Molmeret M."/>
        </authorList>
    </citation>
    <scope>NUCLEOTIDE SEQUENCE [LARGE SCALE GENOMIC DNA]</scope>
    <source>
        <strain evidence="12">TC14</strain>
    </source>
</reference>
<dbReference type="PROSITE" id="PS51257">
    <property type="entry name" value="PROKAR_LIPOPROTEIN"/>
    <property type="match status" value="1"/>
</dbReference>
<dbReference type="InterPro" id="IPR036737">
    <property type="entry name" value="OmpA-like_sf"/>
</dbReference>
<evidence type="ECO:0000313" key="12">
    <source>
        <dbReference type="EMBL" id="OUL59087.1"/>
    </source>
</evidence>
<evidence type="ECO:0000256" key="5">
    <source>
        <dbReference type="ARBA" id="ARBA00022729"/>
    </source>
</evidence>
<evidence type="ECO:0000256" key="2">
    <source>
        <dbReference type="ARBA" id="ARBA00008899"/>
    </source>
</evidence>
<comment type="caution">
    <text evidence="12">The sequence shown here is derived from an EMBL/GenBank/DDBJ whole genome shotgun (WGS) entry which is preliminary data.</text>
</comment>
<dbReference type="GO" id="GO:0016020">
    <property type="term" value="C:membrane"/>
    <property type="evidence" value="ECO:0007669"/>
    <property type="project" value="UniProtKB-UniRule"/>
</dbReference>
<keyword evidence="6 9" id="KW-0472">Membrane</keyword>
<evidence type="ECO:0000256" key="10">
    <source>
        <dbReference type="SAM" id="SignalP"/>
    </source>
</evidence>
<feature type="chain" id="PRO_5012399516" description="Curli production assembly/transport component CsgG" evidence="10">
    <location>
        <begin position="21"/>
        <end position="411"/>
    </location>
</feature>
<dbReference type="Gene3D" id="3.30.1330.60">
    <property type="entry name" value="OmpA-like domain"/>
    <property type="match status" value="1"/>
</dbReference>